<feature type="DNA-binding region" description="H-T-H motif" evidence="2">
    <location>
        <begin position="31"/>
        <end position="50"/>
    </location>
</feature>
<dbReference type="PANTHER" id="PTHR43479">
    <property type="entry name" value="ACREF/ENVCD OPERON REPRESSOR-RELATED"/>
    <property type="match status" value="1"/>
</dbReference>
<comment type="caution">
    <text evidence="4">The sequence shown here is derived from an EMBL/GenBank/DDBJ whole genome shotgun (WGS) entry which is preliminary data.</text>
</comment>
<sequence>MSPQEKKQQNLKAIYQALLQLMSQKPMISISITELCQNANVSRTYFYRHYQNFDQIILAAQAQAMLHYLRRLPSSTVQVDLATLMTHYFKLTKTGVKTYQLLIKNNKINILLQTFQTVFQLLLKQKRLDNHSSKLAEPYYLDFFSGAVVNMSIRWVNDGLIESPEYLGQQVAKFVHS</sequence>
<dbReference type="InterPro" id="IPR050624">
    <property type="entry name" value="HTH-type_Tx_Regulator"/>
</dbReference>
<dbReference type="SUPFAM" id="SSF46689">
    <property type="entry name" value="Homeodomain-like"/>
    <property type="match status" value="1"/>
</dbReference>
<reference evidence="4 5" key="1">
    <citation type="journal article" date="2015" name="Genome Announc.">
        <title>Expanding the biotechnology potential of lactobacilli through comparative genomics of 213 strains and associated genera.</title>
        <authorList>
            <person name="Sun Z."/>
            <person name="Harris H.M."/>
            <person name="McCann A."/>
            <person name="Guo C."/>
            <person name="Argimon S."/>
            <person name="Zhang W."/>
            <person name="Yang X."/>
            <person name="Jeffery I.B."/>
            <person name="Cooney J.C."/>
            <person name="Kagawa T.F."/>
            <person name="Liu W."/>
            <person name="Song Y."/>
            <person name="Salvetti E."/>
            <person name="Wrobel A."/>
            <person name="Rasinkangas P."/>
            <person name="Parkhill J."/>
            <person name="Rea M.C."/>
            <person name="O'Sullivan O."/>
            <person name="Ritari J."/>
            <person name="Douillard F.P."/>
            <person name="Paul Ross R."/>
            <person name="Yang R."/>
            <person name="Briner A.E."/>
            <person name="Felis G.E."/>
            <person name="de Vos W.M."/>
            <person name="Barrangou R."/>
            <person name="Klaenhammer T.R."/>
            <person name="Caufield P.W."/>
            <person name="Cui Y."/>
            <person name="Zhang H."/>
            <person name="O'Toole P.W."/>
        </authorList>
    </citation>
    <scope>NUCLEOTIDE SEQUENCE [LARGE SCALE GENOMIC DNA]</scope>
    <source>
        <strain evidence="4 5">LMG 26013</strain>
    </source>
</reference>
<dbReference type="PANTHER" id="PTHR43479:SF11">
    <property type="entry name" value="ACREF_ENVCD OPERON REPRESSOR-RELATED"/>
    <property type="match status" value="1"/>
</dbReference>
<dbReference type="InterPro" id="IPR001647">
    <property type="entry name" value="HTH_TetR"/>
</dbReference>
<evidence type="ECO:0000313" key="4">
    <source>
        <dbReference type="EMBL" id="KRO14383.1"/>
    </source>
</evidence>
<accession>A0A0R2MKX9</accession>
<dbReference type="RefSeq" id="WP_057705502.1">
    <property type="nucleotide sequence ID" value="NZ_JQCL01000015.1"/>
</dbReference>
<gene>
    <name evidence="4" type="ORF">IV64_GL001677</name>
</gene>
<dbReference type="GO" id="GO:0003677">
    <property type="term" value="F:DNA binding"/>
    <property type="evidence" value="ECO:0007669"/>
    <property type="project" value="UniProtKB-UniRule"/>
</dbReference>
<dbReference type="Gene3D" id="1.10.357.10">
    <property type="entry name" value="Tetracycline Repressor, domain 2"/>
    <property type="match status" value="1"/>
</dbReference>
<name>A0A0R2MKX9_9LACO</name>
<dbReference type="Pfam" id="PF14278">
    <property type="entry name" value="TetR_C_8"/>
    <property type="match status" value="1"/>
</dbReference>
<feature type="domain" description="HTH tetR-type" evidence="3">
    <location>
        <begin position="8"/>
        <end position="68"/>
    </location>
</feature>
<keyword evidence="5" id="KW-1185">Reference proteome</keyword>
<keyword evidence="1 2" id="KW-0238">DNA-binding</keyword>
<evidence type="ECO:0000259" key="3">
    <source>
        <dbReference type="PROSITE" id="PS50977"/>
    </source>
</evidence>
<proteinExistence type="predicted"/>
<protein>
    <submittedName>
        <fullName evidence="4">Transcription regulator</fullName>
    </submittedName>
</protein>
<dbReference type="InterPro" id="IPR039532">
    <property type="entry name" value="TetR_C_Firmicutes"/>
</dbReference>
<dbReference type="PATRIC" id="fig|942150.3.peg.1729"/>
<dbReference type="PROSITE" id="PS50977">
    <property type="entry name" value="HTH_TETR_2"/>
    <property type="match status" value="1"/>
</dbReference>
<dbReference type="InterPro" id="IPR009057">
    <property type="entry name" value="Homeodomain-like_sf"/>
</dbReference>
<evidence type="ECO:0000256" key="2">
    <source>
        <dbReference type="PROSITE-ProRule" id="PRU00335"/>
    </source>
</evidence>
<evidence type="ECO:0000313" key="5">
    <source>
        <dbReference type="Proteomes" id="UP000051783"/>
    </source>
</evidence>
<dbReference type="AlphaFoldDB" id="A0A0R2MKX9"/>
<dbReference type="EMBL" id="JQCL01000015">
    <property type="protein sequence ID" value="KRO14383.1"/>
    <property type="molecule type" value="Genomic_DNA"/>
</dbReference>
<dbReference type="STRING" id="942150.IV64_GL001677"/>
<dbReference type="Proteomes" id="UP000051783">
    <property type="component" value="Unassembled WGS sequence"/>
</dbReference>
<dbReference type="OrthoDB" id="9810250at2"/>
<organism evidence="4 5">
    <name type="scientific">Lactiplantibacillus xiangfangensis</name>
    <dbReference type="NCBI Taxonomy" id="942150"/>
    <lineage>
        <taxon>Bacteria</taxon>
        <taxon>Bacillati</taxon>
        <taxon>Bacillota</taxon>
        <taxon>Bacilli</taxon>
        <taxon>Lactobacillales</taxon>
        <taxon>Lactobacillaceae</taxon>
        <taxon>Lactiplantibacillus</taxon>
    </lineage>
</organism>
<evidence type="ECO:0000256" key="1">
    <source>
        <dbReference type="ARBA" id="ARBA00023125"/>
    </source>
</evidence>